<proteinExistence type="predicted"/>
<evidence type="ECO:0000313" key="2">
    <source>
        <dbReference type="EMBL" id="GIY02617.1"/>
    </source>
</evidence>
<protein>
    <submittedName>
        <fullName evidence="2">Uncharacterized protein</fullName>
    </submittedName>
</protein>
<accession>A0AAV4PZX4</accession>
<organism evidence="2 3">
    <name type="scientific">Caerostris darwini</name>
    <dbReference type="NCBI Taxonomy" id="1538125"/>
    <lineage>
        <taxon>Eukaryota</taxon>
        <taxon>Metazoa</taxon>
        <taxon>Ecdysozoa</taxon>
        <taxon>Arthropoda</taxon>
        <taxon>Chelicerata</taxon>
        <taxon>Arachnida</taxon>
        <taxon>Araneae</taxon>
        <taxon>Araneomorphae</taxon>
        <taxon>Entelegynae</taxon>
        <taxon>Araneoidea</taxon>
        <taxon>Araneidae</taxon>
        <taxon>Caerostris</taxon>
    </lineage>
</organism>
<dbReference type="EMBL" id="BPLQ01003697">
    <property type="protein sequence ID" value="GIY02617.1"/>
    <property type="molecule type" value="Genomic_DNA"/>
</dbReference>
<evidence type="ECO:0000313" key="3">
    <source>
        <dbReference type="Proteomes" id="UP001054837"/>
    </source>
</evidence>
<dbReference type="AlphaFoldDB" id="A0AAV4PZX4"/>
<keyword evidence="3" id="KW-1185">Reference proteome</keyword>
<feature type="compositionally biased region" description="Polar residues" evidence="1">
    <location>
        <begin position="9"/>
        <end position="19"/>
    </location>
</feature>
<reference evidence="2 3" key="1">
    <citation type="submission" date="2021-06" db="EMBL/GenBank/DDBJ databases">
        <title>Caerostris darwini draft genome.</title>
        <authorList>
            <person name="Kono N."/>
            <person name="Arakawa K."/>
        </authorList>
    </citation>
    <scope>NUCLEOTIDE SEQUENCE [LARGE SCALE GENOMIC DNA]</scope>
</reference>
<name>A0AAV4PZX4_9ARAC</name>
<feature type="region of interest" description="Disordered" evidence="1">
    <location>
        <begin position="1"/>
        <end position="32"/>
    </location>
</feature>
<comment type="caution">
    <text evidence="2">The sequence shown here is derived from an EMBL/GenBank/DDBJ whole genome shotgun (WGS) entry which is preliminary data.</text>
</comment>
<dbReference type="Proteomes" id="UP001054837">
    <property type="component" value="Unassembled WGS sequence"/>
</dbReference>
<sequence>MKELKTQTEKPSSFLQTAELNKMESRPTPRNYSHEILQISGVPISSLFYKSPDREEKKKNDGFSRSFPWSGRRMWKMKNRTSHLSEIADGHQSPAFVFCPPRLDKMSAELHPIQWIWSSGDADASSENSDDENSDTSFLLTTKNIISWRRKSFES</sequence>
<gene>
    <name evidence="2" type="ORF">CDAR_74511</name>
</gene>
<evidence type="ECO:0000256" key="1">
    <source>
        <dbReference type="SAM" id="MobiDB-lite"/>
    </source>
</evidence>